<keyword evidence="3" id="KW-1015">Disulfide bond</keyword>
<feature type="region of interest" description="Disordered" evidence="4">
    <location>
        <begin position="276"/>
        <end position="466"/>
    </location>
</feature>
<feature type="chain" id="PRO_5040451840" description="Nematode cuticle collagen N-terminal domain-containing protein" evidence="5">
    <location>
        <begin position="19"/>
        <end position="466"/>
    </location>
</feature>
<keyword evidence="5" id="KW-0732">Signal</keyword>
<accession>A0A9P1J0N3</accession>
<proteinExistence type="predicted"/>
<feature type="domain" description="Nematode cuticle collagen N-terminal" evidence="6">
    <location>
        <begin position="187"/>
        <end position="230"/>
    </location>
</feature>
<evidence type="ECO:0000256" key="4">
    <source>
        <dbReference type="SAM" id="MobiDB-lite"/>
    </source>
</evidence>
<evidence type="ECO:0000256" key="1">
    <source>
        <dbReference type="ARBA" id="ARBA00011518"/>
    </source>
</evidence>
<dbReference type="Proteomes" id="UP001152747">
    <property type="component" value="Unassembled WGS sequence"/>
</dbReference>
<feature type="compositionally biased region" description="Low complexity" evidence="4">
    <location>
        <begin position="379"/>
        <end position="390"/>
    </location>
</feature>
<comment type="subunit">
    <text evidence="1">Collagen polypeptide chains are complexed within the cuticle by disulfide bonds and other types of covalent cross-links.</text>
</comment>
<dbReference type="InterPro" id="IPR002486">
    <property type="entry name" value="Col_cuticle_N"/>
</dbReference>
<feature type="compositionally biased region" description="Gly residues" evidence="4">
    <location>
        <begin position="353"/>
        <end position="362"/>
    </location>
</feature>
<protein>
    <recommendedName>
        <fullName evidence="6">Nematode cuticle collagen N-terminal domain-containing protein</fullName>
    </recommendedName>
</protein>
<evidence type="ECO:0000256" key="3">
    <source>
        <dbReference type="ARBA" id="ARBA00023157"/>
    </source>
</evidence>
<feature type="signal peptide" evidence="5">
    <location>
        <begin position="1"/>
        <end position="18"/>
    </location>
</feature>
<evidence type="ECO:0000256" key="2">
    <source>
        <dbReference type="ARBA" id="ARBA00022737"/>
    </source>
</evidence>
<evidence type="ECO:0000313" key="8">
    <source>
        <dbReference type="Proteomes" id="UP001152747"/>
    </source>
</evidence>
<organism evidence="7 8">
    <name type="scientific">Caenorhabditis angaria</name>
    <dbReference type="NCBI Taxonomy" id="860376"/>
    <lineage>
        <taxon>Eukaryota</taxon>
        <taxon>Metazoa</taxon>
        <taxon>Ecdysozoa</taxon>
        <taxon>Nematoda</taxon>
        <taxon>Chromadorea</taxon>
        <taxon>Rhabditida</taxon>
        <taxon>Rhabditina</taxon>
        <taxon>Rhabditomorpha</taxon>
        <taxon>Rhabditoidea</taxon>
        <taxon>Rhabditidae</taxon>
        <taxon>Peloderinae</taxon>
        <taxon>Caenorhabditis</taxon>
    </lineage>
</organism>
<feature type="compositionally biased region" description="Low complexity" evidence="4">
    <location>
        <begin position="433"/>
        <end position="443"/>
    </location>
</feature>
<dbReference type="InterPro" id="IPR024079">
    <property type="entry name" value="MetalloPept_cat_dom_sf"/>
</dbReference>
<dbReference type="SMART" id="SM01088">
    <property type="entry name" value="Col_cuticle_N"/>
    <property type="match status" value="1"/>
</dbReference>
<dbReference type="InterPro" id="IPR008160">
    <property type="entry name" value="Collagen"/>
</dbReference>
<comment type="caution">
    <text evidence="7">The sequence shown here is derived from an EMBL/GenBank/DDBJ whole genome shotgun (WGS) entry which is preliminary data.</text>
</comment>
<dbReference type="PANTHER" id="PTHR24637:SF413">
    <property type="entry name" value="NEMATODE CUTICLE COLLAGEN N-TERMINAL DOMAIN-CONTAINING PROTEIN"/>
    <property type="match status" value="1"/>
</dbReference>
<dbReference type="OrthoDB" id="5913174at2759"/>
<reference evidence="7" key="1">
    <citation type="submission" date="2022-11" db="EMBL/GenBank/DDBJ databases">
        <authorList>
            <person name="Kikuchi T."/>
        </authorList>
    </citation>
    <scope>NUCLEOTIDE SEQUENCE</scope>
    <source>
        <strain evidence="7">PS1010</strain>
    </source>
</reference>
<keyword evidence="2" id="KW-0677">Repeat</keyword>
<dbReference type="Gene3D" id="3.40.390.10">
    <property type="entry name" value="Collagenase (Catalytic Domain)"/>
    <property type="match status" value="1"/>
</dbReference>
<evidence type="ECO:0000259" key="6">
    <source>
        <dbReference type="SMART" id="SM01088"/>
    </source>
</evidence>
<sequence>MVTKKLVVFFFLLGAVNAKSFFFDFVNGKGPYKQDEALRFLGKMNELNRIQADILDVSLSSNDNALNATEVEQDEVQKKPDEIPYLFEGDMVLTDEQMDIIIRNAKDQYWARKSKIHNFLYAIRGKRSMTSQLSLRWTFPIPYYINTATGVDTNAIQAGVAKWQEETCARFTQLQSLPSSGNALEFISGSGLVAVFTMGTLIQEISDLRFEVEDGMSEFREIHQDTWSKVMNKHLNPSGASDAPPTFHTLFGVRRNRASGFPEQCNCGPRSENCPPGPPGVPGNQGAPGEPGPDGGDGTPGLPGIVVGIVHDLPGGCIDCPPGRPGPRGVPGEPGPGGLPGDNGRPGPPGPAGPLGGPGEPGDAGKPGNSGRPGPPGPRGEAGTQYRPGTPGRPGPPGPRGEAGQPGNPGSPGNDGEPGKPGNAGRPGPPGTPGKNGTPGQKGNDAEPGPDAGYCPCPARARAYKA</sequence>
<dbReference type="GO" id="GO:0008237">
    <property type="term" value="F:metallopeptidase activity"/>
    <property type="evidence" value="ECO:0007669"/>
    <property type="project" value="InterPro"/>
</dbReference>
<dbReference type="Pfam" id="PF01484">
    <property type="entry name" value="Col_cuticle_N"/>
    <property type="match status" value="1"/>
</dbReference>
<name>A0A9P1J0N3_9PELO</name>
<dbReference type="Pfam" id="PF01391">
    <property type="entry name" value="Collagen"/>
    <property type="match status" value="1"/>
</dbReference>
<keyword evidence="8" id="KW-1185">Reference proteome</keyword>
<evidence type="ECO:0000256" key="5">
    <source>
        <dbReference type="SAM" id="SignalP"/>
    </source>
</evidence>
<dbReference type="PANTHER" id="PTHR24637">
    <property type="entry name" value="COLLAGEN"/>
    <property type="match status" value="1"/>
</dbReference>
<dbReference type="GO" id="GO:0042302">
    <property type="term" value="F:structural constituent of cuticle"/>
    <property type="evidence" value="ECO:0007669"/>
    <property type="project" value="InterPro"/>
</dbReference>
<dbReference type="EMBL" id="CANHGI010000006">
    <property type="protein sequence ID" value="CAI5454728.1"/>
    <property type="molecule type" value="Genomic_DNA"/>
</dbReference>
<dbReference type="AlphaFoldDB" id="A0A9P1J0N3"/>
<evidence type="ECO:0000313" key="7">
    <source>
        <dbReference type="EMBL" id="CAI5454728.1"/>
    </source>
</evidence>
<feature type="compositionally biased region" description="Gly residues" evidence="4">
    <location>
        <begin position="292"/>
        <end position="301"/>
    </location>
</feature>
<gene>
    <name evidence="7" type="ORF">CAMP_LOCUS17365</name>
</gene>